<evidence type="ECO:0000313" key="1">
    <source>
        <dbReference type="EMBL" id="CED90638.1"/>
    </source>
</evidence>
<keyword evidence="1" id="KW-0540">Nuclease</keyword>
<dbReference type="GO" id="GO:0004527">
    <property type="term" value="F:exonuclease activity"/>
    <property type="evidence" value="ECO:0007669"/>
    <property type="project" value="UniProtKB-KW"/>
</dbReference>
<accession>A0A1L7RMD9</accession>
<organism evidence="1">
    <name type="scientific">Actinomyces succiniciruminis</name>
    <dbReference type="NCBI Taxonomy" id="1522002"/>
    <lineage>
        <taxon>Bacteria</taxon>
        <taxon>Bacillati</taxon>
        <taxon>Actinomycetota</taxon>
        <taxon>Actinomycetes</taxon>
        <taxon>Actinomycetales</taxon>
        <taxon>Actinomycetaceae</taxon>
        <taxon>Actinomyces</taxon>
    </lineage>
</organism>
<dbReference type="EMBL" id="LK995481">
    <property type="protein sequence ID" value="CED90638.1"/>
    <property type="molecule type" value="Genomic_DNA"/>
</dbReference>
<feature type="non-terminal residue" evidence="1">
    <location>
        <position position="1"/>
    </location>
</feature>
<proteinExistence type="predicted"/>
<name>A0A1L7RMD9_9ACTO</name>
<sequence>AGLWTQRLRALLLGARLAEQARPLLTCPHLLAARRREHGGWELVAVRWGRLAGSAVTAPGVDPRPTIATLRATAQVVDRPARVGAETSVEETALLADWVLDAGARLVEVEGLDDDAAGQSLEGGAATALSWPVGAAARHRRVIDAEP</sequence>
<keyword evidence="1" id="KW-0378">Hydrolase</keyword>
<gene>
    <name evidence="1" type="ORF">AAM4_0806</name>
</gene>
<reference evidence="1" key="1">
    <citation type="submission" date="2014-07" db="EMBL/GenBank/DDBJ databases">
        <authorList>
            <person name="Zhang J.E."/>
            <person name="Yang H."/>
            <person name="Guo J."/>
            <person name="Deng Z."/>
            <person name="Luo H."/>
            <person name="Luo M."/>
            <person name="Zhao B."/>
        </authorList>
    </citation>
    <scope>NUCLEOTIDE SEQUENCE</scope>
    <source>
        <strain evidence="1">AM4</strain>
    </source>
</reference>
<protein>
    <submittedName>
        <fullName evidence="1">Exonuclease</fullName>
    </submittedName>
</protein>
<keyword evidence="1" id="KW-0269">Exonuclease</keyword>
<dbReference type="AlphaFoldDB" id="A0A1L7RMD9"/>